<proteinExistence type="predicted"/>
<accession>A0A1G4QAX6</accession>
<dbReference type="OrthoDB" id="9917297at2"/>
<sequence length="101" mass="11539">MSLNLFNEAARKAFVDQHMAAFRAGIREGRAARENLQTRIESMTSVRFGEDDRIALRDYLRKLSWMYSKGEIDERTTQQGLNKVVMAAAANSPEVLNYIRA</sequence>
<protein>
    <submittedName>
        <fullName evidence="1">Uncharacterized protein</fullName>
    </submittedName>
</protein>
<evidence type="ECO:0000313" key="2">
    <source>
        <dbReference type="Proteomes" id="UP000199150"/>
    </source>
</evidence>
<evidence type="ECO:0000313" key="1">
    <source>
        <dbReference type="EMBL" id="SCW41773.1"/>
    </source>
</evidence>
<name>A0A1G4QAX6_9CAUL</name>
<keyword evidence="2" id="KW-1185">Reference proteome</keyword>
<dbReference type="RefSeq" id="WP_139159614.1">
    <property type="nucleotide sequence ID" value="NZ_CBCRYE010000001.1"/>
</dbReference>
<dbReference type="EMBL" id="FMTS01000001">
    <property type="protein sequence ID" value="SCW41773.1"/>
    <property type="molecule type" value="Genomic_DNA"/>
</dbReference>
<dbReference type="Proteomes" id="UP000199150">
    <property type="component" value="Unassembled WGS sequence"/>
</dbReference>
<gene>
    <name evidence="1" type="ORF">SAMN02927928_1072</name>
</gene>
<organism evidence="1 2">
    <name type="scientific">Asticcacaulis taihuensis</name>
    <dbReference type="NCBI Taxonomy" id="260084"/>
    <lineage>
        <taxon>Bacteria</taxon>
        <taxon>Pseudomonadati</taxon>
        <taxon>Pseudomonadota</taxon>
        <taxon>Alphaproteobacteria</taxon>
        <taxon>Caulobacterales</taxon>
        <taxon>Caulobacteraceae</taxon>
        <taxon>Asticcacaulis</taxon>
    </lineage>
</organism>
<reference evidence="2" key="1">
    <citation type="submission" date="2016-10" db="EMBL/GenBank/DDBJ databases">
        <authorList>
            <person name="Varghese N."/>
            <person name="Submissions S."/>
        </authorList>
    </citation>
    <scope>NUCLEOTIDE SEQUENCE [LARGE SCALE GENOMIC DNA]</scope>
    <source>
        <strain evidence="2">CGMCC 1.3431</strain>
    </source>
</reference>
<dbReference type="AlphaFoldDB" id="A0A1G4QAX6"/>